<sequence>MSSSFITMTSMGSPAFPCSRTMDKRFLSSSGRLASSDSISSGSFVGRKHNVVLRRERSPKIWAMAKELHFNKNGSAIQKLQTGVNKLADLVGVTLGPKGRNVVLESKYGSPKIVNDGVTVAKEVELEDPVENIGARLVRQAASKTNDLAGDGTTTSVVLAQGLITEGVKVVVAGANPVQITKGIESTTKALVSELKLMSKEVEDSELADVAAVSAGNNYEVGNMIAEAMSKVGRKGIVTLEEGSSSENNMYVVEGMQFDRGYISPYFVTDNEKMTAEYENCKLLLVDKKITNARDLVNVLEDAIRDGFPIVIIAEDIEQEALATLVVNKLRGSLKIAALKAPGFGDRKSQYLDDIATLTGGTVIRDLVGLSLDKAGKEVLGQAAKVVLTKETTTIVGDGRTQEAVNKRVTQIKKLLEAADTDYEKERLSERVAKLSGGVAVIQVGAQTETELKEKKLRVEDALNATKAAVEEGIVVGGGCTLLRLAAKVDAIRETLDNDEQKIGADIVKRALSYPMKLIAKNAGVEGSVVIEKVLSTDNPNYGYNAATGKYEDLMSAGIIDPTKVVRCCLEHAASVARTFLTSDAVVVDIKEPEPAAPMNNPGYGY</sequence>
<dbReference type="NCBIfam" id="NF009489">
    <property type="entry name" value="PRK12851.1"/>
    <property type="match status" value="1"/>
</dbReference>
<dbReference type="InterPro" id="IPR027410">
    <property type="entry name" value="TCP-1-like_intermed_sf"/>
</dbReference>
<keyword evidence="8" id="KW-1185">Reference proteome</keyword>
<dbReference type="GO" id="GO:0042026">
    <property type="term" value="P:protein refolding"/>
    <property type="evidence" value="ECO:0007669"/>
    <property type="project" value="InterPro"/>
</dbReference>
<accession>A0A1R3G7G5</accession>
<dbReference type="OMA" id="PAFPCSR"/>
<dbReference type="Proteomes" id="UP000188268">
    <property type="component" value="Unassembled WGS sequence"/>
</dbReference>
<dbReference type="NCBIfam" id="NF009488">
    <property type="entry name" value="PRK12850.1"/>
    <property type="match status" value="1"/>
</dbReference>
<dbReference type="HAMAP" id="MF_00600">
    <property type="entry name" value="CH60"/>
    <property type="match status" value="1"/>
</dbReference>
<evidence type="ECO:0000256" key="4">
    <source>
        <dbReference type="ARBA" id="ARBA00022946"/>
    </source>
</evidence>
<dbReference type="SUPFAM" id="SSF54849">
    <property type="entry name" value="GroEL-intermediate domain like"/>
    <property type="match status" value="1"/>
</dbReference>
<keyword evidence="4" id="KW-0809">Transit peptide</keyword>
<dbReference type="InterPro" id="IPR027413">
    <property type="entry name" value="GROEL-like_equatorial_sf"/>
</dbReference>
<dbReference type="NCBIfam" id="TIGR02348">
    <property type="entry name" value="GroEL"/>
    <property type="match status" value="1"/>
</dbReference>
<dbReference type="AlphaFoldDB" id="A0A1R3G7G5"/>
<evidence type="ECO:0000256" key="3">
    <source>
        <dbReference type="ARBA" id="ARBA00022840"/>
    </source>
</evidence>
<dbReference type="SUPFAM" id="SSF52029">
    <property type="entry name" value="GroEL apical domain-like"/>
    <property type="match status" value="1"/>
</dbReference>
<reference evidence="7 8" key="1">
    <citation type="submission" date="2013-09" db="EMBL/GenBank/DDBJ databases">
        <title>Corchorus capsularis genome sequencing.</title>
        <authorList>
            <person name="Alam M."/>
            <person name="Haque M.S."/>
            <person name="Islam M.S."/>
            <person name="Emdad E.M."/>
            <person name="Islam M.M."/>
            <person name="Ahmed B."/>
            <person name="Halim A."/>
            <person name="Hossen Q.M.M."/>
            <person name="Hossain M.Z."/>
            <person name="Ahmed R."/>
            <person name="Khan M.M."/>
            <person name="Islam R."/>
            <person name="Rashid M.M."/>
            <person name="Khan S.A."/>
            <person name="Rahman M.S."/>
            <person name="Alam M."/>
        </authorList>
    </citation>
    <scope>NUCLEOTIDE SEQUENCE [LARGE SCALE GENOMIC DNA]</scope>
    <source>
        <strain evidence="8">cv. CVL-1</strain>
        <tissue evidence="7">Whole seedling</tissue>
    </source>
</reference>
<comment type="caution">
    <text evidence="7">The sequence shown here is derived from an EMBL/GenBank/DDBJ whole genome shotgun (WGS) entry which is preliminary data.</text>
</comment>
<dbReference type="PRINTS" id="PR00298">
    <property type="entry name" value="CHAPERONIN60"/>
</dbReference>
<dbReference type="Gene3D" id="1.10.560.10">
    <property type="entry name" value="GroEL-like equatorial domain"/>
    <property type="match status" value="1"/>
</dbReference>
<dbReference type="GO" id="GO:0140662">
    <property type="term" value="F:ATP-dependent protein folding chaperone"/>
    <property type="evidence" value="ECO:0007669"/>
    <property type="project" value="InterPro"/>
</dbReference>
<organism evidence="7 8">
    <name type="scientific">Corchorus capsularis</name>
    <name type="common">Jute</name>
    <dbReference type="NCBI Taxonomy" id="210143"/>
    <lineage>
        <taxon>Eukaryota</taxon>
        <taxon>Viridiplantae</taxon>
        <taxon>Streptophyta</taxon>
        <taxon>Embryophyta</taxon>
        <taxon>Tracheophyta</taxon>
        <taxon>Spermatophyta</taxon>
        <taxon>Magnoliopsida</taxon>
        <taxon>eudicotyledons</taxon>
        <taxon>Gunneridae</taxon>
        <taxon>Pentapetalae</taxon>
        <taxon>rosids</taxon>
        <taxon>malvids</taxon>
        <taxon>Malvales</taxon>
        <taxon>Malvaceae</taxon>
        <taxon>Grewioideae</taxon>
        <taxon>Apeibeae</taxon>
        <taxon>Corchorus</taxon>
    </lineage>
</organism>
<dbReference type="CDD" id="cd03344">
    <property type="entry name" value="GroEL"/>
    <property type="match status" value="1"/>
</dbReference>
<keyword evidence="3" id="KW-0067">ATP-binding</keyword>
<dbReference type="PROSITE" id="PS00296">
    <property type="entry name" value="CHAPERONINS_CPN60"/>
    <property type="match status" value="1"/>
</dbReference>
<proteinExistence type="inferred from homology"/>
<dbReference type="InterPro" id="IPR001844">
    <property type="entry name" value="Cpn60/GroEL"/>
</dbReference>
<dbReference type="OrthoDB" id="1733909at2759"/>
<evidence type="ECO:0000256" key="1">
    <source>
        <dbReference type="ARBA" id="ARBA00006607"/>
    </source>
</evidence>
<dbReference type="InterPro" id="IPR018370">
    <property type="entry name" value="Chaperonin_Cpn60_CS"/>
</dbReference>
<comment type="similarity">
    <text evidence="1 6">Belongs to the chaperonin (HSP60) family.</text>
</comment>
<dbReference type="NCBIfam" id="NF009487">
    <property type="entry name" value="PRK12849.1"/>
    <property type="match status" value="1"/>
</dbReference>
<evidence type="ECO:0000313" key="7">
    <source>
        <dbReference type="EMBL" id="OMO54012.1"/>
    </source>
</evidence>
<evidence type="ECO:0000256" key="5">
    <source>
        <dbReference type="ARBA" id="ARBA00023186"/>
    </source>
</evidence>
<dbReference type="InterPro" id="IPR002423">
    <property type="entry name" value="Cpn60/GroEL/TCP-1"/>
</dbReference>
<dbReference type="NCBIfam" id="NF000592">
    <property type="entry name" value="PRK00013.1"/>
    <property type="match status" value="1"/>
</dbReference>
<dbReference type="Gene3D" id="3.30.260.10">
    <property type="entry name" value="TCP-1-like chaperonin intermediate domain"/>
    <property type="match status" value="1"/>
</dbReference>
<evidence type="ECO:0000313" key="8">
    <source>
        <dbReference type="Proteomes" id="UP000188268"/>
    </source>
</evidence>
<dbReference type="GO" id="GO:0005524">
    <property type="term" value="F:ATP binding"/>
    <property type="evidence" value="ECO:0007669"/>
    <property type="project" value="UniProtKB-KW"/>
</dbReference>
<dbReference type="Gene3D" id="3.50.7.10">
    <property type="entry name" value="GroEL"/>
    <property type="match status" value="1"/>
</dbReference>
<dbReference type="PANTHER" id="PTHR45633">
    <property type="entry name" value="60 KDA HEAT SHOCK PROTEIN, MITOCHONDRIAL"/>
    <property type="match status" value="1"/>
</dbReference>
<gene>
    <name evidence="7" type="ORF">CCACVL1_28128</name>
</gene>
<dbReference type="STRING" id="210143.A0A1R3G7G5"/>
<dbReference type="EMBL" id="AWWV01015046">
    <property type="protein sequence ID" value="OMO54012.1"/>
    <property type="molecule type" value="Genomic_DNA"/>
</dbReference>
<dbReference type="FunFam" id="3.50.7.10:FF:000001">
    <property type="entry name" value="60 kDa chaperonin"/>
    <property type="match status" value="1"/>
</dbReference>
<name>A0A1R3G7G5_COCAP</name>
<keyword evidence="5" id="KW-0143">Chaperone</keyword>
<keyword evidence="2" id="KW-0547">Nucleotide-binding</keyword>
<dbReference type="InterPro" id="IPR027409">
    <property type="entry name" value="GroEL-like_apical_dom_sf"/>
</dbReference>
<dbReference type="Pfam" id="PF00118">
    <property type="entry name" value="Cpn60_TCP1"/>
    <property type="match status" value="1"/>
</dbReference>
<dbReference type="SUPFAM" id="SSF48592">
    <property type="entry name" value="GroEL equatorial domain-like"/>
    <property type="match status" value="1"/>
</dbReference>
<dbReference type="Gramene" id="OMO54012">
    <property type="protein sequence ID" value="OMO54012"/>
    <property type="gene ID" value="CCACVL1_28128"/>
</dbReference>
<evidence type="ECO:0000256" key="2">
    <source>
        <dbReference type="ARBA" id="ARBA00022741"/>
    </source>
</evidence>
<protein>
    <submittedName>
        <fullName evidence="7">Chaperonin Cpn60</fullName>
    </submittedName>
</protein>
<evidence type="ECO:0000256" key="6">
    <source>
        <dbReference type="RuleBase" id="RU000418"/>
    </source>
</evidence>